<organism evidence="4 5">
    <name type="scientific">Roseobacter ponti</name>
    <dbReference type="NCBI Taxonomy" id="1891787"/>
    <lineage>
        <taxon>Bacteria</taxon>
        <taxon>Pseudomonadati</taxon>
        <taxon>Pseudomonadota</taxon>
        <taxon>Alphaproteobacteria</taxon>
        <taxon>Rhodobacterales</taxon>
        <taxon>Roseobacteraceae</taxon>
        <taxon>Roseobacter</taxon>
    </lineage>
</organism>
<proteinExistence type="predicted"/>
<protein>
    <submittedName>
        <fullName evidence="4">M20 family metallopeptidase</fullName>
    </submittedName>
</protein>
<dbReference type="PANTHER" id="PTHR43270">
    <property type="entry name" value="BETA-ALA-HIS DIPEPTIDASE"/>
    <property type="match status" value="1"/>
</dbReference>
<keyword evidence="3" id="KW-0378">Hydrolase</keyword>
<dbReference type="Gene3D" id="3.40.630.10">
    <property type="entry name" value="Zn peptidases"/>
    <property type="match status" value="1"/>
</dbReference>
<evidence type="ECO:0000256" key="1">
    <source>
        <dbReference type="ARBA" id="ARBA00022670"/>
    </source>
</evidence>
<dbReference type="Proteomes" id="UP000503308">
    <property type="component" value="Chromosome"/>
</dbReference>
<dbReference type="KEGG" id="rpon:G3256_08225"/>
<dbReference type="InterPro" id="IPR051458">
    <property type="entry name" value="Cyt/Met_Dipeptidase"/>
</dbReference>
<dbReference type="InterPro" id="IPR002933">
    <property type="entry name" value="Peptidase_M20"/>
</dbReference>
<gene>
    <name evidence="4" type="ORF">G3256_08225</name>
</gene>
<evidence type="ECO:0000256" key="2">
    <source>
        <dbReference type="ARBA" id="ARBA00022723"/>
    </source>
</evidence>
<dbReference type="Pfam" id="PF01546">
    <property type="entry name" value="Peptidase_M20"/>
    <property type="match status" value="1"/>
</dbReference>
<keyword evidence="1" id="KW-0645">Protease</keyword>
<dbReference type="GO" id="GO:0046872">
    <property type="term" value="F:metal ion binding"/>
    <property type="evidence" value="ECO:0007669"/>
    <property type="project" value="UniProtKB-KW"/>
</dbReference>
<evidence type="ECO:0000313" key="4">
    <source>
        <dbReference type="EMBL" id="QJF51145.1"/>
    </source>
</evidence>
<dbReference type="GO" id="GO:0008233">
    <property type="term" value="F:peptidase activity"/>
    <property type="evidence" value="ECO:0007669"/>
    <property type="project" value="UniProtKB-KW"/>
</dbReference>
<evidence type="ECO:0000313" key="5">
    <source>
        <dbReference type="Proteomes" id="UP000503308"/>
    </source>
</evidence>
<dbReference type="EMBL" id="CP048788">
    <property type="protein sequence ID" value="QJF51145.1"/>
    <property type="molecule type" value="Genomic_DNA"/>
</dbReference>
<dbReference type="Gene3D" id="3.30.70.360">
    <property type="match status" value="1"/>
</dbReference>
<reference evidence="4 5" key="1">
    <citation type="submission" date="2020-02" db="EMBL/GenBank/DDBJ databases">
        <title>Genome sequence of Roseobacter ponti.</title>
        <authorList>
            <person name="Hollensteiner J."/>
            <person name="Schneider D."/>
            <person name="Poehlein A."/>
            <person name="Daniel R."/>
        </authorList>
    </citation>
    <scope>NUCLEOTIDE SEQUENCE [LARGE SCALE GENOMIC DNA]</scope>
    <source>
        <strain evidence="4 5">DSM 106830</strain>
    </source>
</reference>
<dbReference type="NCBIfam" id="NF005478">
    <property type="entry name" value="PRK07079.1"/>
    <property type="match status" value="1"/>
</dbReference>
<dbReference type="PANTHER" id="PTHR43270:SF12">
    <property type="entry name" value="SUCCINYL-DIAMINOPIMELATE DESUCCINYLASE"/>
    <property type="match status" value="1"/>
</dbReference>
<dbReference type="RefSeq" id="WP_169640360.1">
    <property type="nucleotide sequence ID" value="NZ_CP048788.1"/>
</dbReference>
<dbReference type="SUPFAM" id="SSF53187">
    <property type="entry name" value="Zn-dependent exopeptidases"/>
    <property type="match status" value="1"/>
</dbReference>
<keyword evidence="5" id="KW-1185">Reference proteome</keyword>
<dbReference type="GO" id="GO:0006508">
    <property type="term" value="P:proteolysis"/>
    <property type="evidence" value="ECO:0007669"/>
    <property type="project" value="UniProtKB-KW"/>
</dbReference>
<name>A0A858SR52_9RHOB</name>
<evidence type="ECO:0000256" key="3">
    <source>
        <dbReference type="ARBA" id="ARBA00022801"/>
    </source>
</evidence>
<accession>A0A858SR52</accession>
<keyword evidence="2" id="KW-0479">Metal-binding</keyword>
<dbReference type="AlphaFoldDB" id="A0A858SR52"/>
<sequence>MRGREADTSRDAAVAAAAAAFDDGRFVRDLATLVAFPTESQNPARAEVLTAYLTEAMVPRLGAAGYTCGIFPNADPRGGPFLVAERHEGCGLPTVLTYGHGDVIHGQEGQWRTGLEPFVLSVDGEEIYGRGTADNKGQHLINIMALEQVIAVRGHLGFNSRIIIEMSEETGSAGLAEFFGAMKDQLSADVLIASDGPRLQPDIPTVFTGSRGAVSFDLVADLREGAHHSGNWGGLLADPAMLIAQALALITDARGDLRIPEWRPDSLTTDVRAALRDLPVTGDEGPGPDEDWGAPDLSLAERAYGWNSFAVLAMTSGRPDAPVNAIAGTARATCQLRFVTGTDTAALLPALRAVLDAHGLGRVEIRPHDEGYFPATRLVPGHPWTEFVCASLQNTTGKRPHLLPNLAGSLPNHVFTEVLGMPTVWIPHSWRGCSQHAPDEHMRTGVCREGLEIMTGLFWDIGAADAGVPRTGAFGTAG</sequence>